<dbReference type="Pfam" id="PF13716">
    <property type="entry name" value="CRAL_TRIO_2"/>
    <property type="match status" value="1"/>
</dbReference>
<accession>A0A1Y2HTD7</accession>
<dbReference type="STRING" id="765915.A0A1Y2HTD7"/>
<feature type="domain" description="Rho-GAP" evidence="2">
    <location>
        <begin position="309"/>
        <end position="352"/>
    </location>
</feature>
<evidence type="ECO:0000313" key="5">
    <source>
        <dbReference type="Proteomes" id="UP000193411"/>
    </source>
</evidence>
<keyword evidence="5" id="KW-1185">Reference proteome</keyword>
<dbReference type="Pfam" id="PF00620">
    <property type="entry name" value="RhoGAP"/>
    <property type="match status" value="1"/>
</dbReference>
<comment type="caution">
    <text evidence="4">The sequence shown here is derived from an EMBL/GenBank/DDBJ whole genome shotgun (WGS) entry which is preliminary data.</text>
</comment>
<keyword evidence="1" id="KW-0472">Membrane</keyword>
<keyword evidence="1" id="KW-1133">Transmembrane helix</keyword>
<dbReference type="Gene3D" id="3.40.525.10">
    <property type="entry name" value="CRAL-TRIO lipid binding domain"/>
    <property type="match status" value="1"/>
</dbReference>
<name>A0A1Y2HTD7_9FUNG</name>
<dbReference type="InterPro" id="IPR001251">
    <property type="entry name" value="CRAL-TRIO_dom"/>
</dbReference>
<sequence>MDTSRSQSNPHRRPGRHILVLALCNLVSPHIISFDFLFDHLVALLASIAHHQYVLVLFPPPPTATEALAYQPRTYWLLWKMRGLEYRFKKNIQAVYIVGYAGWEFHATAAVLLTITSPKFKRKLVYIPTLASLPVSDTQTNSITINEPDQPSHVLTAALPLATIRIPPATLAYNHTLDPSWLTSTLTPTTAAALLASAAPTWRLPIESEFGTHPYLLATPIPRVIAILARILANGRNTQGLFRRTVLKIDASLACLPQTKHCLLPRPCSHAGCATCPRPFSTTPSSQGVLASAHSPDAWPPLVFPPTDPPHLKRTMAVIARVLVLVAEASESSMMPAHNLSRVWAPNVVRTADPLRDMQLAADTSSVVHVMIQQWCTRDGWERWFGEFKSIVDQIVGC</sequence>
<evidence type="ECO:0000256" key="1">
    <source>
        <dbReference type="SAM" id="Phobius"/>
    </source>
</evidence>
<evidence type="ECO:0000259" key="2">
    <source>
        <dbReference type="Pfam" id="PF00620"/>
    </source>
</evidence>
<dbReference type="Gene3D" id="1.10.555.10">
    <property type="entry name" value="Rho GTPase activation protein"/>
    <property type="match status" value="1"/>
</dbReference>
<feature type="transmembrane region" description="Helical" evidence="1">
    <location>
        <begin position="94"/>
        <end position="115"/>
    </location>
</feature>
<dbReference type="SUPFAM" id="SSF48350">
    <property type="entry name" value="GTPase activation domain, GAP"/>
    <property type="match status" value="1"/>
</dbReference>
<dbReference type="InterPro" id="IPR036865">
    <property type="entry name" value="CRAL-TRIO_dom_sf"/>
</dbReference>
<reference evidence="4 5" key="1">
    <citation type="submission" date="2016-07" db="EMBL/GenBank/DDBJ databases">
        <title>Pervasive Adenine N6-methylation of Active Genes in Fungi.</title>
        <authorList>
            <consortium name="DOE Joint Genome Institute"/>
            <person name="Mondo S.J."/>
            <person name="Dannebaum R.O."/>
            <person name="Kuo R.C."/>
            <person name="Labutti K."/>
            <person name="Haridas S."/>
            <person name="Kuo A."/>
            <person name="Salamov A."/>
            <person name="Ahrendt S.R."/>
            <person name="Lipzen A."/>
            <person name="Sullivan W."/>
            <person name="Andreopoulos W.B."/>
            <person name="Clum A."/>
            <person name="Lindquist E."/>
            <person name="Daum C."/>
            <person name="Ramamoorthy G.K."/>
            <person name="Gryganskyi A."/>
            <person name="Culley D."/>
            <person name="Magnuson J.K."/>
            <person name="James T.Y."/>
            <person name="O'Malley M.A."/>
            <person name="Stajich J.E."/>
            <person name="Spatafora J.W."/>
            <person name="Visel A."/>
            <person name="Grigoriev I.V."/>
        </authorList>
    </citation>
    <scope>NUCLEOTIDE SEQUENCE [LARGE SCALE GENOMIC DNA]</scope>
    <source>
        <strain evidence="4 5">PL171</strain>
    </source>
</reference>
<dbReference type="OrthoDB" id="19923at2759"/>
<dbReference type="EMBL" id="MCFL01000013">
    <property type="protein sequence ID" value="ORZ37204.1"/>
    <property type="molecule type" value="Genomic_DNA"/>
</dbReference>
<organism evidence="4 5">
    <name type="scientific">Catenaria anguillulae PL171</name>
    <dbReference type="NCBI Taxonomy" id="765915"/>
    <lineage>
        <taxon>Eukaryota</taxon>
        <taxon>Fungi</taxon>
        <taxon>Fungi incertae sedis</taxon>
        <taxon>Blastocladiomycota</taxon>
        <taxon>Blastocladiomycetes</taxon>
        <taxon>Blastocladiales</taxon>
        <taxon>Catenariaceae</taxon>
        <taxon>Catenaria</taxon>
    </lineage>
</organism>
<evidence type="ECO:0000259" key="3">
    <source>
        <dbReference type="Pfam" id="PF13716"/>
    </source>
</evidence>
<gene>
    <name evidence="4" type="ORF">BCR44DRAFT_1430678</name>
</gene>
<evidence type="ECO:0000313" key="4">
    <source>
        <dbReference type="EMBL" id="ORZ37204.1"/>
    </source>
</evidence>
<dbReference type="AlphaFoldDB" id="A0A1Y2HTD7"/>
<dbReference type="InterPro" id="IPR000198">
    <property type="entry name" value="RhoGAP_dom"/>
</dbReference>
<keyword evidence="1" id="KW-0812">Transmembrane</keyword>
<feature type="domain" description="CRAL-TRIO" evidence="3">
    <location>
        <begin position="15"/>
        <end position="140"/>
    </location>
</feature>
<dbReference type="GO" id="GO:0007165">
    <property type="term" value="P:signal transduction"/>
    <property type="evidence" value="ECO:0007669"/>
    <property type="project" value="InterPro"/>
</dbReference>
<dbReference type="Proteomes" id="UP000193411">
    <property type="component" value="Unassembled WGS sequence"/>
</dbReference>
<protein>
    <submittedName>
        <fullName evidence="4">Uncharacterized protein</fullName>
    </submittedName>
</protein>
<dbReference type="InterPro" id="IPR008936">
    <property type="entry name" value="Rho_GTPase_activation_prot"/>
</dbReference>
<proteinExistence type="predicted"/>